<dbReference type="SUPFAM" id="SSF54862">
    <property type="entry name" value="4Fe-4S ferredoxins"/>
    <property type="match status" value="1"/>
</dbReference>
<dbReference type="PROSITE" id="PS00198">
    <property type="entry name" value="4FE4S_FER_1"/>
    <property type="match status" value="1"/>
</dbReference>
<dbReference type="Gene3D" id="3.30.70.20">
    <property type="match status" value="2"/>
</dbReference>
<evidence type="ECO:0000256" key="4">
    <source>
        <dbReference type="ARBA" id="ARBA00023014"/>
    </source>
</evidence>
<evidence type="ECO:0000256" key="3">
    <source>
        <dbReference type="ARBA" id="ARBA00023004"/>
    </source>
</evidence>
<dbReference type="GO" id="GO:0042279">
    <property type="term" value="F:nitrite reductase (cytochrome, ammonia-forming) activity"/>
    <property type="evidence" value="ECO:0007669"/>
    <property type="project" value="UniProtKB-EC"/>
</dbReference>
<comment type="caution">
    <text evidence="6">The sequence shown here is derived from an EMBL/GenBank/DDBJ whole genome shotgun (WGS) entry which is preliminary data.</text>
</comment>
<dbReference type="InterPro" id="IPR017900">
    <property type="entry name" value="4Fe4S_Fe_S_CS"/>
</dbReference>
<dbReference type="RefSeq" id="WP_205157536.1">
    <property type="nucleotide sequence ID" value="NZ_JAFEUM010000002.1"/>
</dbReference>
<dbReference type="InterPro" id="IPR006311">
    <property type="entry name" value="TAT_signal"/>
</dbReference>
<keyword evidence="4" id="KW-0411">Iron-sulfur</keyword>
<dbReference type="PANTHER" id="PTHR43177">
    <property type="entry name" value="PROTEIN NRFC"/>
    <property type="match status" value="1"/>
</dbReference>
<protein>
    <submittedName>
        <fullName evidence="6">Cytochrome c nitrite reductase Fe-S protein</fullName>
        <ecNumber evidence="6">1.7.2.2</ecNumber>
    </submittedName>
</protein>
<sequence length="227" mass="24601">MSCSRRNFIAGAGAVIVTTGVAGTATVSTKSLAYEMEDGKKRYGMVFDETACIGCTACTDACREVNDVPEGVSRLEITRSDPKGEYPNTDYQFNRTSCQHCDNAPCVYVCPTGAAYTDAATGIVDVDNDKCVGCGYCLAACPYQVRFFNPETKSADKCNFCRDTNLAQGKLPACVEKCPTKALTFGDLNDPDSDINKVLNNKTVYRDKVDLGTKPKLYKVPHDKGEI</sequence>
<keyword evidence="7" id="KW-1185">Reference proteome</keyword>
<accession>A0ABS2HIC1</accession>
<evidence type="ECO:0000313" key="6">
    <source>
        <dbReference type="EMBL" id="MBM7035918.1"/>
    </source>
</evidence>
<dbReference type="Pfam" id="PF13247">
    <property type="entry name" value="Fer4_11"/>
    <property type="match status" value="1"/>
</dbReference>
<dbReference type="PROSITE" id="PS51379">
    <property type="entry name" value="4FE4S_FER_2"/>
    <property type="match status" value="3"/>
</dbReference>
<dbReference type="EC" id="1.7.2.2" evidence="6"/>
<keyword evidence="2" id="KW-0479">Metal-binding</keyword>
<keyword evidence="1" id="KW-0004">4Fe-4S</keyword>
<organism evidence="6 7">
    <name type="scientific">Vibrio ulleungensis</name>
    <dbReference type="NCBI Taxonomy" id="2807619"/>
    <lineage>
        <taxon>Bacteria</taxon>
        <taxon>Pseudomonadati</taxon>
        <taxon>Pseudomonadota</taxon>
        <taxon>Gammaproteobacteria</taxon>
        <taxon>Vibrionales</taxon>
        <taxon>Vibrionaceae</taxon>
        <taxon>Vibrio</taxon>
    </lineage>
</organism>
<evidence type="ECO:0000259" key="5">
    <source>
        <dbReference type="PROSITE" id="PS51379"/>
    </source>
</evidence>
<evidence type="ECO:0000256" key="2">
    <source>
        <dbReference type="ARBA" id="ARBA00022723"/>
    </source>
</evidence>
<dbReference type="EMBL" id="JAFEUM010000002">
    <property type="protein sequence ID" value="MBM7035918.1"/>
    <property type="molecule type" value="Genomic_DNA"/>
</dbReference>
<dbReference type="PROSITE" id="PS51318">
    <property type="entry name" value="TAT"/>
    <property type="match status" value="1"/>
</dbReference>
<evidence type="ECO:0000256" key="1">
    <source>
        <dbReference type="ARBA" id="ARBA00022485"/>
    </source>
</evidence>
<dbReference type="NCBIfam" id="TIGR03149">
    <property type="entry name" value="cyt_nit_nrfC"/>
    <property type="match status" value="1"/>
</dbReference>
<keyword evidence="3" id="KW-0408">Iron</keyword>
<dbReference type="InterPro" id="IPR017896">
    <property type="entry name" value="4Fe4S_Fe-S-bd"/>
</dbReference>
<feature type="domain" description="4Fe-4S ferredoxin-type" evidence="5">
    <location>
        <begin position="43"/>
        <end position="71"/>
    </location>
</feature>
<reference evidence="6 7" key="1">
    <citation type="submission" date="2021-02" db="EMBL/GenBank/DDBJ databases">
        <authorList>
            <person name="Park J.-S."/>
        </authorList>
    </citation>
    <scope>NUCLEOTIDE SEQUENCE [LARGE SCALE GENOMIC DNA]</scope>
    <source>
        <strain evidence="6 7">188UL20-2</strain>
    </source>
</reference>
<feature type="domain" description="4Fe-4S ferredoxin-type" evidence="5">
    <location>
        <begin position="89"/>
        <end position="120"/>
    </location>
</feature>
<dbReference type="CDD" id="cd10551">
    <property type="entry name" value="PsrB"/>
    <property type="match status" value="1"/>
</dbReference>
<dbReference type="Proteomes" id="UP000809621">
    <property type="component" value="Unassembled WGS sequence"/>
</dbReference>
<name>A0ABS2HIC1_9VIBR</name>
<feature type="domain" description="4Fe-4S ferredoxin-type" evidence="5">
    <location>
        <begin position="122"/>
        <end position="151"/>
    </location>
</feature>
<dbReference type="PANTHER" id="PTHR43177:SF3">
    <property type="entry name" value="PROTEIN NRFC HOMOLOG"/>
    <property type="match status" value="1"/>
</dbReference>
<evidence type="ECO:0000313" key="7">
    <source>
        <dbReference type="Proteomes" id="UP000809621"/>
    </source>
</evidence>
<gene>
    <name evidence="6" type="primary">nrfC</name>
    <name evidence="6" type="ORF">JQC93_05805</name>
</gene>
<keyword evidence="6" id="KW-0560">Oxidoreductase</keyword>
<dbReference type="InterPro" id="IPR017567">
    <property type="entry name" value="Cyt_c_NO2Rdtase_NrfC"/>
</dbReference>
<dbReference type="InterPro" id="IPR050954">
    <property type="entry name" value="ET_IronSulfur_Cluster-Binding"/>
</dbReference>
<proteinExistence type="predicted"/>